<comment type="caution">
    <text evidence="1">The sequence shown here is derived from an EMBL/GenBank/DDBJ whole genome shotgun (WGS) entry which is preliminary data.</text>
</comment>
<name>A0ACB9R1X1_9MYRT</name>
<evidence type="ECO:0000313" key="1">
    <source>
        <dbReference type="EMBL" id="KAI4372518.1"/>
    </source>
</evidence>
<dbReference type="Proteomes" id="UP001057402">
    <property type="component" value="Chromosome 4"/>
</dbReference>
<organism evidence="1 2">
    <name type="scientific">Melastoma candidum</name>
    <dbReference type="NCBI Taxonomy" id="119954"/>
    <lineage>
        <taxon>Eukaryota</taxon>
        <taxon>Viridiplantae</taxon>
        <taxon>Streptophyta</taxon>
        <taxon>Embryophyta</taxon>
        <taxon>Tracheophyta</taxon>
        <taxon>Spermatophyta</taxon>
        <taxon>Magnoliopsida</taxon>
        <taxon>eudicotyledons</taxon>
        <taxon>Gunneridae</taxon>
        <taxon>Pentapetalae</taxon>
        <taxon>rosids</taxon>
        <taxon>malvids</taxon>
        <taxon>Myrtales</taxon>
        <taxon>Melastomataceae</taxon>
        <taxon>Melastomatoideae</taxon>
        <taxon>Melastomateae</taxon>
        <taxon>Melastoma</taxon>
    </lineage>
</organism>
<reference evidence="2" key="1">
    <citation type="journal article" date="2023" name="Front. Plant Sci.">
        <title>Chromosomal-level genome assembly of Melastoma candidum provides insights into trichome evolution.</title>
        <authorList>
            <person name="Zhong Y."/>
            <person name="Wu W."/>
            <person name="Sun C."/>
            <person name="Zou P."/>
            <person name="Liu Y."/>
            <person name="Dai S."/>
            <person name="Zhou R."/>
        </authorList>
    </citation>
    <scope>NUCLEOTIDE SEQUENCE [LARGE SCALE GENOMIC DNA]</scope>
</reference>
<gene>
    <name evidence="1" type="ORF">MLD38_010738</name>
</gene>
<dbReference type="EMBL" id="CM042883">
    <property type="protein sequence ID" value="KAI4372518.1"/>
    <property type="molecule type" value="Genomic_DNA"/>
</dbReference>
<protein>
    <submittedName>
        <fullName evidence="1">Uncharacterized protein</fullName>
    </submittedName>
</protein>
<keyword evidence="2" id="KW-1185">Reference proteome</keyword>
<accession>A0ACB9R1X1</accession>
<sequence length="81" mass="8808">MQVEHYGNTVAKFIERISKLRNKLGNGGLKDEGLTPEEILEIIYGSGNESIPGGFFPEWSGRQHLEVPPVAAKLAAACLTL</sequence>
<proteinExistence type="predicted"/>
<evidence type="ECO:0000313" key="2">
    <source>
        <dbReference type="Proteomes" id="UP001057402"/>
    </source>
</evidence>